<comment type="caution">
    <text evidence="1">The sequence shown here is derived from an EMBL/GenBank/DDBJ whole genome shotgun (WGS) entry which is preliminary data.</text>
</comment>
<sequence length="162" mass="18096">MGAIGAATRTNWVSPEINLAPKELICHWCFQKLNGVPQTLNGHQMEPLVPTKFELALNGALGANKNLFGTKWSHHCHRNSDWRRMKPLVSPKIQWVPNGAIGAVNIELAPNGAIGSTKISLASNGVIGTTKNRTGAKWSQWCNKKQFDAKWSYWCQQKLIWH</sequence>
<accession>A0AAN9Y4V9</accession>
<reference evidence="1 2" key="1">
    <citation type="submission" date="2024-03" db="EMBL/GenBank/DDBJ databases">
        <title>Adaptation during the transition from Ophiocordyceps entomopathogen to insect associate is accompanied by gene loss and intensified selection.</title>
        <authorList>
            <person name="Ward C.M."/>
            <person name="Onetto C.A."/>
            <person name="Borneman A.R."/>
        </authorList>
    </citation>
    <scope>NUCLEOTIDE SEQUENCE [LARGE SCALE GENOMIC DNA]</scope>
    <source>
        <strain evidence="1">AWRI1</strain>
        <tissue evidence="1">Single Adult Female</tissue>
    </source>
</reference>
<keyword evidence="2" id="KW-1185">Reference proteome</keyword>
<dbReference type="Proteomes" id="UP001367676">
    <property type="component" value="Unassembled WGS sequence"/>
</dbReference>
<name>A0AAN9Y4V9_9HEMI</name>
<gene>
    <name evidence="1" type="ORF">V9T40_002870</name>
</gene>
<organism evidence="1 2">
    <name type="scientific">Parthenolecanium corni</name>
    <dbReference type="NCBI Taxonomy" id="536013"/>
    <lineage>
        <taxon>Eukaryota</taxon>
        <taxon>Metazoa</taxon>
        <taxon>Ecdysozoa</taxon>
        <taxon>Arthropoda</taxon>
        <taxon>Hexapoda</taxon>
        <taxon>Insecta</taxon>
        <taxon>Pterygota</taxon>
        <taxon>Neoptera</taxon>
        <taxon>Paraneoptera</taxon>
        <taxon>Hemiptera</taxon>
        <taxon>Sternorrhyncha</taxon>
        <taxon>Coccoidea</taxon>
        <taxon>Coccidae</taxon>
        <taxon>Parthenolecanium</taxon>
    </lineage>
</organism>
<proteinExistence type="predicted"/>
<dbReference type="AlphaFoldDB" id="A0AAN9Y4V9"/>
<protein>
    <submittedName>
        <fullName evidence="1">Uncharacterized protein</fullName>
    </submittedName>
</protein>
<evidence type="ECO:0000313" key="2">
    <source>
        <dbReference type="Proteomes" id="UP001367676"/>
    </source>
</evidence>
<dbReference type="EMBL" id="JBBCAQ010000022">
    <property type="protein sequence ID" value="KAK7591257.1"/>
    <property type="molecule type" value="Genomic_DNA"/>
</dbReference>
<evidence type="ECO:0000313" key="1">
    <source>
        <dbReference type="EMBL" id="KAK7591257.1"/>
    </source>
</evidence>